<keyword evidence="1" id="KW-0442">Lipid degradation</keyword>
<feature type="domain" description="YutG/PgpA" evidence="3">
    <location>
        <begin position="11"/>
        <end position="145"/>
    </location>
</feature>
<reference evidence="4 5" key="1">
    <citation type="journal article" date="2022" name="Nat. Microbiol.">
        <title>The microbiome of a bacterivorous marine choanoflagellate contains a resource-demanding obligate bacterial associate.</title>
        <authorList>
            <person name="Needham D.M."/>
            <person name="Poirier C."/>
            <person name="Bachy C."/>
            <person name="George E.E."/>
            <person name="Wilken S."/>
            <person name="Yung C.C.M."/>
            <person name="Limardo A.J."/>
            <person name="Morando M."/>
            <person name="Sudek L."/>
            <person name="Malmstrom R.R."/>
            <person name="Keeling P.J."/>
            <person name="Santoro A.E."/>
            <person name="Worden A.Z."/>
        </authorList>
    </citation>
    <scope>NUCLEOTIDE SEQUENCE [LARGE SCALE GENOMIC DNA]</scope>
    <source>
        <strain evidence="4 5">Comchoano-1</strain>
    </source>
</reference>
<sequence length="152" mass="16931">MWWRLKIAECCATGLYLGRSPVAPGTVGTLLAFPLAWIMLYLPLNLQLLCYVFLAAGLTLAASIWGVYLKDSDHRSIVCDEIIGILPLLLYFEAHLWFWAFLLFRIFDIIKPWPISWVDRAVKGALGCMLDDVLAGAIAFGILYGAALYMGS</sequence>
<evidence type="ECO:0000259" key="3">
    <source>
        <dbReference type="Pfam" id="PF04608"/>
    </source>
</evidence>
<dbReference type="Proteomes" id="UP001055955">
    <property type="component" value="Chromosome"/>
</dbReference>
<keyword evidence="1 2" id="KW-0812">Transmembrane</keyword>
<feature type="transmembrane region" description="Helical" evidence="2">
    <location>
        <begin position="22"/>
        <end position="41"/>
    </location>
</feature>
<feature type="transmembrane region" description="Helical" evidence="2">
    <location>
        <begin position="88"/>
        <end position="107"/>
    </location>
</feature>
<name>A0ABY5DKJ1_9GAMM</name>
<proteinExistence type="predicted"/>
<comment type="function">
    <text evidence="1">Lipid phosphatase which dephosphorylates phosphatidylglycerophosphate (PGP) to phosphatidylglycerol (PG).</text>
</comment>
<dbReference type="PANTHER" id="PTHR36305">
    <property type="entry name" value="PHOSPHATIDYLGLYCEROPHOSPHATASE A"/>
    <property type="match status" value="1"/>
</dbReference>
<keyword evidence="1 2" id="KW-0472">Membrane</keyword>
<keyword evidence="2" id="KW-1133">Transmembrane helix</keyword>
<dbReference type="SUPFAM" id="SSF101307">
    <property type="entry name" value="YutG-like"/>
    <property type="match status" value="1"/>
</dbReference>
<comment type="cofactor">
    <cofactor evidence="1">
        <name>Mg(2+)</name>
        <dbReference type="ChEBI" id="CHEBI:18420"/>
    </cofactor>
</comment>
<keyword evidence="1" id="KW-1003">Cell membrane</keyword>
<evidence type="ECO:0000313" key="4">
    <source>
        <dbReference type="EMBL" id="UTC24337.1"/>
    </source>
</evidence>
<comment type="pathway">
    <text evidence="1">Phospholipid metabolism; phosphatidylglycerol biosynthesis; phosphatidylglycerol from CDP-diacylglycerol: step 2/2.</text>
</comment>
<dbReference type="InterPro" id="IPR036681">
    <property type="entry name" value="PgpA-like_sf"/>
</dbReference>
<dbReference type="InterPro" id="IPR026037">
    <property type="entry name" value="PgpA"/>
</dbReference>
<dbReference type="CDD" id="cd06971">
    <property type="entry name" value="PgpA"/>
    <property type="match status" value="1"/>
</dbReference>
<keyword evidence="1" id="KW-0997">Cell inner membrane</keyword>
<keyword evidence="5" id="KW-1185">Reference proteome</keyword>
<dbReference type="EC" id="3.1.3.27" evidence="1"/>
<protein>
    <recommendedName>
        <fullName evidence="1">Phosphatidylglycerophosphatase A</fullName>
        <ecNumber evidence="1">3.1.3.27</ecNumber>
    </recommendedName>
    <alternativeName>
        <fullName evidence="1">Phosphatidylglycerolphosphate phosphatase A</fullName>
    </alternativeName>
</protein>
<dbReference type="PIRSF" id="PIRSF006162">
    <property type="entry name" value="PgpA"/>
    <property type="match status" value="1"/>
</dbReference>
<keyword evidence="1" id="KW-0378">Hydrolase</keyword>
<evidence type="ECO:0000256" key="2">
    <source>
        <dbReference type="SAM" id="Phobius"/>
    </source>
</evidence>
<keyword evidence="1" id="KW-0443">Lipid metabolism</keyword>
<keyword evidence="1" id="KW-0479">Metal-binding</keyword>
<dbReference type="PANTHER" id="PTHR36305:SF1">
    <property type="entry name" value="PHOSPHATIDYLGLYCEROPHOSPHATASE A"/>
    <property type="match status" value="1"/>
</dbReference>
<evidence type="ECO:0000256" key="1">
    <source>
        <dbReference type="PIRNR" id="PIRNR006162"/>
    </source>
</evidence>
<evidence type="ECO:0000313" key="5">
    <source>
        <dbReference type="Proteomes" id="UP001055955"/>
    </source>
</evidence>
<accession>A0ABY5DKJ1</accession>
<dbReference type="EMBL" id="CP092900">
    <property type="protein sequence ID" value="UTC24337.1"/>
    <property type="molecule type" value="Genomic_DNA"/>
</dbReference>
<comment type="catalytic activity">
    <reaction evidence="1">
        <text>a 1,2-diacyl-sn-glycero-3-phospho-(1'-sn-glycero-3'-phosphate) + H2O = a 1,2-diacyl-sn-glycero-3-phospho-(1'-sn-glycerol) + phosphate</text>
        <dbReference type="Rhea" id="RHEA:33751"/>
        <dbReference type="ChEBI" id="CHEBI:15377"/>
        <dbReference type="ChEBI" id="CHEBI:43474"/>
        <dbReference type="ChEBI" id="CHEBI:60110"/>
        <dbReference type="ChEBI" id="CHEBI:64716"/>
        <dbReference type="EC" id="3.1.3.27"/>
    </reaction>
</comment>
<feature type="transmembrane region" description="Helical" evidence="2">
    <location>
        <begin position="48"/>
        <end position="68"/>
    </location>
</feature>
<organism evidence="4 5">
    <name type="scientific">Candidatus Comchoanobacter bicostacola</name>
    <dbReference type="NCBI Taxonomy" id="2919598"/>
    <lineage>
        <taxon>Bacteria</taxon>
        <taxon>Pseudomonadati</taxon>
        <taxon>Pseudomonadota</taxon>
        <taxon>Gammaproteobacteria</taxon>
        <taxon>Candidatus Comchoanobacterales</taxon>
        <taxon>Candidatus Comchoanobacteraceae</taxon>
        <taxon>Candidatus Comchoanobacter</taxon>
    </lineage>
</organism>
<keyword evidence="1" id="KW-0460">Magnesium</keyword>
<keyword evidence="1" id="KW-0595">Phospholipid degradation</keyword>
<comment type="subcellular location">
    <subcellularLocation>
        <location evidence="1">Cell inner membrane</location>
        <topology evidence="1">Multi-pass membrane protein</topology>
    </subcellularLocation>
</comment>
<keyword evidence="1" id="KW-1208">Phospholipid metabolism</keyword>
<dbReference type="InterPro" id="IPR007686">
    <property type="entry name" value="YutG/PgpA"/>
</dbReference>
<dbReference type="Pfam" id="PF04608">
    <property type="entry name" value="PgpA"/>
    <property type="match status" value="1"/>
</dbReference>
<feature type="transmembrane region" description="Helical" evidence="2">
    <location>
        <begin position="128"/>
        <end position="150"/>
    </location>
</feature>
<dbReference type="RefSeq" id="WP_258568121.1">
    <property type="nucleotide sequence ID" value="NZ_CP092900.1"/>
</dbReference>
<gene>
    <name evidence="4" type="ORF">MMH89_03780</name>
</gene>